<accession>A0A6A6GJG0</accession>
<name>A0A6A6GJG0_9PEZI</name>
<reference evidence="3" key="1">
    <citation type="journal article" date="2020" name="Stud. Mycol.">
        <title>101 Dothideomycetes genomes: A test case for predicting lifestyles and emergence of pathogens.</title>
        <authorList>
            <person name="Haridas S."/>
            <person name="Albert R."/>
            <person name="Binder M."/>
            <person name="Bloem J."/>
            <person name="LaButti K."/>
            <person name="Salamov A."/>
            <person name="Andreopoulos B."/>
            <person name="Baker S."/>
            <person name="Barry K."/>
            <person name="Bills G."/>
            <person name="Bluhm B."/>
            <person name="Cannon C."/>
            <person name="Castanera R."/>
            <person name="Culley D."/>
            <person name="Daum C."/>
            <person name="Ezra D."/>
            <person name="Gonzalez J."/>
            <person name="Henrissat B."/>
            <person name="Kuo A."/>
            <person name="Liang C."/>
            <person name="Lipzen A."/>
            <person name="Lutzoni F."/>
            <person name="Magnuson J."/>
            <person name="Mondo S."/>
            <person name="Nolan M."/>
            <person name="Ohm R."/>
            <person name="Pangilinan J."/>
            <person name="Park H.-J."/>
            <person name="Ramirez L."/>
            <person name="Alfaro M."/>
            <person name="Sun H."/>
            <person name="Tritt A."/>
            <person name="Yoshinaga Y."/>
            <person name="Zwiers L.-H."/>
            <person name="Turgeon B."/>
            <person name="Goodwin S."/>
            <person name="Spatafora J."/>
            <person name="Crous P."/>
            <person name="Grigoriev I."/>
        </authorList>
    </citation>
    <scope>NUCLEOTIDE SEQUENCE [LARGE SCALE GENOMIC DNA]</scope>
    <source>
        <strain evidence="3">CECT 20119</strain>
    </source>
</reference>
<proteinExistence type="predicted"/>
<feature type="compositionally biased region" description="Low complexity" evidence="1">
    <location>
        <begin position="162"/>
        <end position="179"/>
    </location>
</feature>
<dbReference type="OrthoDB" id="5380416at2759"/>
<feature type="compositionally biased region" description="Low complexity" evidence="1">
    <location>
        <begin position="83"/>
        <end position="97"/>
    </location>
</feature>
<sequence>MAEPQPATSNDKAPLSIDTTSFTTSRDDTPSTPSPMARPPTPGGGPLSSHPATPVPTNDRFQPPPPPGSDEPVSEPVKADSVTATTPLENTTPTKTPKSIPVTEAAAIASAATSRPSSSHLKTSSTTTTPIKSSIPRKPLTPASANASTKPQRRNSTGVRKLLSLTSLRSSFSSSRTSLNQASPEPKPIISHPSSGISRPSPGLKRPSSPSVSSTLSPTPSTGTWQTYTASVSGGNTPAPSPGNENSSPRLRKRKSGNWFRRASVMWGNEELENVPEGKENYTTKSGSAGSQGKDRDPRSPGVPVLPEIKAFDSPREGQTWGDGMFAGIGR</sequence>
<feature type="region of interest" description="Disordered" evidence="1">
    <location>
        <begin position="271"/>
        <end position="331"/>
    </location>
</feature>
<feature type="region of interest" description="Disordered" evidence="1">
    <location>
        <begin position="1"/>
        <end position="257"/>
    </location>
</feature>
<feature type="compositionally biased region" description="Polar residues" evidence="1">
    <location>
        <begin position="1"/>
        <end position="11"/>
    </location>
</feature>
<feature type="compositionally biased region" description="Pro residues" evidence="1">
    <location>
        <begin position="32"/>
        <end position="43"/>
    </location>
</feature>
<dbReference type="AlphaFoldDB" id="A0A6A6GJG0"/>
<feature type="compositionally biased region" description="Low complexity" evidence="1">
    <location>
        <begin position="105"/>
        <end position="137"/>
    </location>
</feature>
<dbReference type="EMBL" id="ML992503">
    <property type="protein sequence ID" value="KAF2225620.1"/>
    <property type="molecule type" value="Genomic_DNA"/>
</dbReference>
<dbReference type="Proteomes" id="UP000799538">
    <property type="component" value="Unassembled WGS sequence"/>
</dbReference>
<protein>
    <submittedName>
        <fullName evidence="2">Uncharacterized protein</fullName>
    </submittedName>
</protein>
<feature type="compositionally biased region" description="Low complexity" evidence="1">
    <location>
        <begin position="207"/>
        <end position="224"/>
    </location>
</feature>
<organism evidence="2 3">
    <name type="scientific">Elsinoe ampelina</name>
    <dbReference type="NCBI Taxonomy" id="302913"/>
    <lineage>
        <taxon>Eukaryota</taxon>
        <taxon>Fungi</taxon>
        <taxon>Dikarya</taxon>
        <taxon>Ascomycota</taxon>
        <taxon>Pezizomycotina</taxon>
        <taxon>Dothideomycetes</taxon>
        <taxon>Dothideomycetidae</taxon>
        <taxon>Myriangiales</taxon>
        <taxon>Elsinoaceae</taxon>
        <taxon>Elsinoe</taxon>
    </lineage>
</organism>
<feature type="compositionally biased region" description="Polar residues" evidence="1">
    <location>
        <begin position="225"/>
        <end position="249"/>
    </location>
</feature>
<evidence type="ECO:0000256" key="1">
    <source>
        <dbReference type="SAM" id="MobiDB-lite"/>
    </source>
</evidence>
<feature type="compositionally biased region" description="Polar residues" evidence="1">
    <location>
        <begin position="143"/>
        <end position="158"/>
    </location>
</feature>
<keyword evidence="3" id="KW-1185">Reference proteome</keyword>
<gene>
    <name evidence="2" type="ORF">BDZ85DRAFT_247655</name>
</gene>
<evidence type="ECO:0000313" key="3">
    <source>
        <dbReference type="Proteomes" id="UP000799538"/>
    </source>
</evidence>
<evidence type="ECO:0000313" key="2">
    <source>
        <dbReference type="EMBL" id="KAF2225620.1"/>
    </source>
</evidence>
<feature type="compositionally biased region" description="Low complexity" evidence="1">
    <location>
        <begin position="16"/>
        <end position="31"/>
    </location>
</feature>